<dbReference type="EMBL" id="KZ613944">
    <property type="protein sequence ID" value="PMD41134.1"/>
    <property type="molecule type" value="Genomic_DNA"/>
</dbReference>
<protein>
    <submittedName>
        <fullName evidence="1">Uncharacterized protein</fullName>
    </submittedName>
</protein>
<sequence>MNKSKPRPFPKRLSLVYSGPDSKSPKLCLMFVEALAVRMTQSLDWEAEKQNYDFHKIIVSKDHLEKQRTIAMANLVDAIHSAFVFTEPYLPAKLEREAWEEVDKLPESLLLHFEERKIPSTKIVELNGLADGLSALYSRCVPYGLFDRSPKTTFLCTSLVPRLINYNEEYVEVKIRTFRYGFELMEMVDRYVGFLQIPLPNGQKCREFDTVAFKLNCVYTDYEIWKKKLKESMKGAALFPLSNRVSSAGPSFLKPLDYFEAAWQCSGFSLDEVCRRIGLLAGAFYKELDRSIEWLLSIPAVRDRLRDVYRLYGQDFV</sequence>
<accession>A0A2J6RRJ2</accession>
<reference evidence="1 2" key="1">
    <citation type="submission" date="2016-04" db="EMBL/GenBank/DDBJ databases">
        <title>A degradative enzymes factory behind the ericoid mycorrhizal symbiosis.</title>
        <authorList>
            <consortium name="DOE Joint Genome Institute"/>
            <person name="Martino E."/>
            <person name="Morin E."/>
            <person name="Grelet G."/>
            <person name="Kuo A."/>
            <person name="Kohler A."/>
            <person name="Daghino S."/>
            <person name="Barry K."/>
            <person name="Choi C."/>
            <person name="Cichocki N."/>
            <person name="Clum A."/>
            <person name="Copeland A."/>
            <person name="Hainaut M."/>
            <person name="Haridas S."/>
            <person name="Labutti K."/>
            <person name="Lindquist E."/>
            <person name="Lipzen A."/>
            <person name="Khouja H.-R."/>
            <person name="Murat C."/>
            <person name="Ohm R."/>
            <person name="Olson A."/>
            <person name="Spatafora J."/>
            <person name="Veneault-Fourrey C."/>
            <person name="Henrissat B."/>
            <person name="Grigoriev I."/>
            <person name="Martin F."/>
            <person name="Perotto S."/>
        </authorList>
    </citation>
    <scope>NUCLEOTIDE SEQUENCE [LARGE SCALE GENOMIC DNA]</scope>
    <source>
        <strain evidence="1 2">F</strain>
    </source>
</reference>
<evidence type="ECO:0000313" key="1">
    <source>
        <dbReference type="EMBL" id="PMD41134.1"/>
    </source>
</evidence>
<keyword evidence="2" id="KW-1185">Reference proteome</keyword>
<dbReference type="AlphaFoldDB" id="A0A2J6RRJ2"/>
<proteinExistence type="predicted"/>
<dbReference type="OrthoDB" id="3000060at2759"/>
<dbReference type="Proteomes" id="UP000235786">
    <property type="component" value="Unassembled WGS sequence"/>
</dbReference>
<gene>
    <name evidence="1" type="ORF">L207DRAFT_581584</name>
</gene>
<organism evidence="1 2">
    <name type="scientific">Hyaloscypha variabilis (strain UAMH 11265 / GT02V1 / F)</name>
    <name type="common">Meliniomyces variabilis</name>
    <dbReference type="NCBI Taxonomy" id="1149755"/>
    <lineage>
        <taxon>Eukaryota</taxon>
        <taxon>Fungi</taxon>
        <taxon>Dikarya</taxon>
        <taxon>Ascomycota</taxon>
        <taxon>Pezizomycotina</taxon>
        <taxon>Leotiomycetes</taxon>
        <taxon>Helotiales</taxon>
        <taxon>Hyaloscyphaceae</taxon>
        <taxon>Hyaloscypha</taxon>
        <taxon>Hyaloscypha variabilis</taxon>
    </lineage>
</organism>
<evidence type="ECO:0000313" key="2">
    <source>
        <dbReference type="Proteomes" id="UP000235786"/>
    </source>
</evidence>
<name>A0A2J6RRJ2_HYAVF</name>